<comment type="similarity">
    <text evidence="1 3">Belongs to the 4-oxalocrotonate tautomerase family.</text>
</comment>
<dbReference type="PANTHER" id="PTHR35530:SF1">
    <property type="entry name" value="2-HYDROXYMUCONATE TAUTOMERASE"/>
    <property type="match status" value="1"/>
</dbReference>
<evidence type="ECO:0000256" key="1">
    <source>
        <dbReference type="ARBA" id="ARBA00006723"/>
    </source>
</evidence>
<evidence type="ECO:0000256" key="3">
    <source>
        <dbReference type="RuleBase" id="RU362032"/>
    </source>
</evidence>
<evidence type="ECO:0000313" key="5">
    <source>
        <dbReference type="EMBL" id="MFC7362205.1"/>
    </source>
</evidence>
<keyword evidence="2 3" id="KW-0413">Isomerase</keyword>
<reference evidence="6" key="1">
    <citation type="journal article" date="2019" name="Int. J. Syst. Evol. Microbiol.">
        <title>The Global Catalogue of Microorganisms (GCM) 10K type strain sequencing project: providing services to taxonomists for standard genome sequencing and annotation.</title>
        <authorList>
            <consortium name="The Broad Institute Genomics Platform"/>
            <consortium name="The Broad Institute Genome Sequencing Center for Infectious Disease"/>
            <person name="Wu L."/>
            <person name="Ma J."/>
        </authorList>
    </citation>
    <scope>NUCLEOTIDE SEQUENCE [LARGE SCALE GENOMIC DNA]</scope>
    <source>
        <strain evidence="6">FCH27</strain>
    </source>
</reference>
<gene>
    <name evidence="5" type="ORF">ACFQO6_18170</name>
</gene>
<dbReference type="RefSeq" id="WP_255892065.1">
    <property type="nucleotide sequence ID" value="NZ_JAFMZM010000005.1"/>
</dbReference>
<dbReference type="PANTHER" id="PTHR35530">
    <property type="entry name" value="TAUTOMERASE-RELATED"/>
    <property type="match status" value="1"/>
</dbReference>
<organism evidence="5 6">
    <name type="scientific">Nocardioides astragali</name>
    <dbReference type="NCBI Taxonomy" id="1776736"/>
    <lineage>
        <taxon>Bacteria</taxon>
        <taxon>Bacillati</taxon>
        <taxon>Actinomycetota</taxon>
        <taxon>Actinomycetes</taxon>
        <taxon>Propionibacteriales</taxon>
        <taxon>Nocardioidaceae</taxon>
        <taxon>Nocardioides</taxon>
    </lineage>
</organism>
<evidence type="ECO:0000313" key="6">
    <source>
        <dbReference type="Proteomes" id="UP001596524"/>
    </source>
</evidence>
<protein>
    <recommendedName>
        <fullName evidence="3">Tautomerase</fullName>
        <ecNumber evidence="3">5.3.2.-</ecNumber>
    </recommendedName>
</protein>
<feature type="domain" description="4-oxalocrotonate tautomerase-like" evidence="4">
    <location>
        <begin position="2"/>
        <end position="59"/>
    </location>
</feature>
<comment type="caution">
    <text evidence="5">The sequence shown here is derived from an EMBL/GenBank/DDBJ whole genome shotgun (WGS) entry which is preliminary data.</text>
</comment>
<accession>A0ABW2N8E5</accession>
<evidence type="ECO:0000256" key="2">
    <source>
        <dbReference type="ARBA" id="ARBA00023235"/>
    </source>
</evidence>
<dbReference type="SUPFAM" id="SSF55331">
    <property type="entry name" value="Tautomerase/MIF"/>
    <property type="match status" value="1"/>
</dbReference>
<dbReference type="EMBL" id="JBHTCH010000021">
    <property type="protein sequence ID" value="MFC7362205.1"/>
    <property type="molecule type" value="Genomic_DNA"/>
</dbReference>
<dbReference type="Pfam" id="PF01361">
    <property type="entry name" value="Tautomerase"/>
    <property type="match status" value="1"/>
</dbReference>
<dbReference type="EC" id="5.3.2.-" evidence="3"/>
<proteinExistence type="inferred from homology"/>
<dbReference type="NCBIfam" id="TIGR00013">
    <property type="entry name" value="taut"/>
    <property type="match status" value="1"/>
</dbReference>
<dbReference type="Gene3D" id="3.30.429.10">
    <property type="entry name" value="Macrophage Migration Inhibitory Factor"/>
    <property type="match status" value="1"/>
</dbReference>
<name>A0ABW2N8E5_9ACTN</name>
<dbReference type="Proteomes" id="UP001596524">
    <property type="component" value="Unassembled WGS sequence"/>
</dbReference>
<dbReference type="InterPro" id="IPR018191">
    <property type="entry name" value="4-OT"/>
</dbReference>
<evidence type="ECO:0000259" key="4">
    <source>
        <dbReference type="Pfam" id="PF01361"/>
    </source>
</evidence>
<sequence>MPIVNVQITREGNTPEQKEQVIAGVTQVLADVLGKDPDTTFVVIDEVDLEDWGIGGLPVDVWRANRPRPAGSRRS</sequence>
<dbReference type="InterPro" id="IPR014347">
    <property type="entry name" value="Tautomerase/MIF_sf"/>
</dbReference>
<keyword evidence="6" id="KW-1185">Reference proteome</keyword>
<dbReference type="InterPro" id="IPR004370">
    <property type="entry name" value="4-OT-like_dom"/>
</dbReference>